<dbReference type="Proteomes" id="UP000271889">
    <property type="component" value="Unassembled WGS sequence"/>
</dbReference>
<dbReference type="EC" id="3.1.3.16" evidence="2"/>
<reference evidence="8 9" key="1">
    <citation type="submission" date="2018-11" db="EMBL/GenBank/DDBJ databases">
        <authorList>
            <consortium name="Pathogen Informatics"/>
        </authorList>
    </citation>
    <scope>NUCLEOTIDE SEQUENCE [LARGE SCALE GENOMIC DNA]</scope>
</reference>
<organism evidence="8 9">
    <name type="scientific">Cylicostephanus goldi</name>
    <name type="common">Nematode worm</name>
    <dbReference type="NCBI Taxonomy" id="71465"/>
    <lineage>
        <taxon>Eukaryota</taxon>
        <taxon>Metazoa</taxon>
        <taxon>Ecdysozoa</taxon>
        <taxon>Nematoda</taxon>
        <taxon>Chromadorea</taxon>
        <taxon>Rhabditida</taxon>
        <taxon>Rhabditina</taxon>
        <taxon>Rhabditomorpha</taxon>
        <taxon>Strongyloidea</taxon>
        <taxon>Strongylidae</taxon>
        <taxon>Cylicostephanus</taxon>
    </lineage>
</organism>
<evidence type="ECO:0000313" key="8">
    <source>
        <dbReference type="EMBL" id="VDK74816.1"/>
    </source>
</evidence>
<protein>
    <recommendedName>
        <fullName evidence="2">protein-serine/threonine phosphatase</fullName>
        <ecNumber evidence="2">3.1.3.16</ecNumber>
    </recommendedName>
</protein>
<dbReference type="GO" id="GO:0005634">
    <property type="term" value="C:nucleus"/>
    <property type="evidence" value="ECO:0007669"/>
    <property type="project" value="UniProtKB-SubCell"/>
</dbReference>
<evidence type="ECO:0000259" key="7">
    <source>
        <dbReference type="PROSITE" id="PS50969"/>
    </source>
</evidence>
<accession>A0A3P6SJ13</accession>
<dbReference type="PANTHER" id="PTHR23081">
    <property type="entry name" value="RNA POLYMERASE II CTD PHOSPHATASE"/>
    <property type="match status" value="1"/>
</dbReference>
<comment type="subcellular location">
    <subcellularLocation>
        <location evidence="1">Nucleus</location>
    </subcellularLocation>
</comment>
<dbReference type="Gene3D" id="3.40.50.1000">
    <property type="entry name" value="HAD superfamily/HAD-like"/>
    <property type="match status" value="1"/>
</dbReference>
<keyword evidence="4" id="KW-0539">Nucleus</keyword>
<dbReference type="AlphaFoldDB" id="A0A3P6SJ13"/>
<dbReference type="OrthoDB" id="10249888at2759"/>
<evidence type="ECO:0000256" key="1">
    <source>
        <dbReference type="ARBA" id="ARBA00004123"/>
    </source>
</evidence>
<name>A0A3P6SJ13_CYLGO</name>
<evidence type="ECO:0000256" key="6">
    <source>
        <dbReference type="ARBA" id="ARBA00048336"/>
    </source>
</evidence>
<dbReference type="InterPro" id="IPR039189">
    <property type="entry name" value="Fcp1"/>
</dbReference>
<dbReference type="GO" id="GO:0008420">
    <property type="term" value="F:RNA polymerase II CTD heptapeptide repeat phosphatase activity"/>
    <property type="evidence" value="ECO:0007669"/>
    <property type="project" value="InterPro"/>
</dbReference>
<sequence length="189" mass="21187">MVKLKAPIEGVVTFDRAAKKGAEMVQVSCARIFITHHTHSSSQDMLVARIEPCQHAIVIKDMCATCGRDLREKNGRAGQRREDSTANVSMIHHVPELIVSDDLAKQIGSADFKNVLSSRKLVLLVDLDQTIIHTTNRPFKIDPNVVSNLAQISGVAVDAKIFLLFLQHHDIHTYMMFGTEYHTKLRPYT</sequence>
<dbReference type="InterPro" id="IPR023214">
    <property type="entry name" value="HAD_sf"/>
</dbReference>
<feature type="non-terminal residue" evidence="8">
    <location>
        <position position="189"/>
    </location>
</feature>
<keyword evidence="3" id="KW-0378">Hydrolase</keyword>
<evidence type="ECO:0000256" key="2">
    <source>
        <dbReference type="ARBA" id="ARBA00013081"/>
    </source>
</evidence>
<dbReference type="EMBL" id="UYRV01024058">
    <property type="protein sequence ID" value="VDK74816.1"/>
    <property type="molecule type" value="Genomic_DNA"/>
</dbReference>
<comment type="catalytic activity">
    <reaction evidence="5">
        <text>O-phospho-L-seryl-[protein] + H2O = L-seryl-[protein] + phosphate</text>
        <dbReference type="Rhea" id="RHEA:20629"/>
        <dbReference type="Rhea" id="RHEA-COMP:9863"/>
        <dbReference type="Rhea" id="RHEA-COMP:11604"/>
        <dbReference type="ChEBI" id="CHEBI:15377"/>
        <dbReference type="ChEBI" id="CHEBI:29999"/>
        <dbReference type="ChEBI" id="CHEBI:43474"/>
        <dbReference type="ChEBI" id="CHEBI:83421"/>
        <dbReference type="EC" id="3.1.3.16"/>
    </reaction>
</comment>
<proteinExistence type="predicted"/>
<comment type="catalytic activity">
    <reaction evidence="6">
        <text>O-phospho-L-threonyl-[protein] + H2O = L-threonyl-[protein] + phosphate</text>
        <dbReference type="Rhea" id="RHEA:47004"/>
        <dbReference type="Rhea" id="RHEA-COMP:11060"/>
        <dbReference type="Rhea" id="RHEA-COMP:11605"/>
        <dbReference type="ChEBI" id="CHEBI:15377"/>
        <dbReference type="ChEBI" id="CHEBI:30013"/>
        <dbReference type="ChEBI" id="CHEBI:43474"/>
        <dbReference type="ChEBI" id="CHEBI:61977"/>
        <dbReference type="EC" id="3.1.3.16"/>
    </reaction>
</comment>
<dbReference type="InterPro" id="IPR004274">
    <property type="entry name" value="FCP1_dom"/>
</dbReference>
<keyword evidence="9" id="KW-1185">Reference proteome</keyword>
<evidence type="ECO:0000313" key="9">
    <source>
        <dbReference type="Proteomes" id="UP000271889"/>
    </source>
</evidence>
<evidence type="ECO:0000256" key="4">
    <source>
        <dbReference type="ARBA" id="ARBA00023242"/>
    </source>
</evidence>
<dbReference type="PROSITE" id="PS50969">
    <property type="entry name" value="FCP1"/>
    <property type="match status" value="1"/>
</dbReference>
<gene>
    <name evidence="8" type="ORF">CGOC_LOCUS7075</name>
</gene>
<dbReference type="PANTHER" id="PTHR23081:SF36">
    <property type="entry name" value="RNA POLYMERASE II SUBUNIT A C-TERMINAL DOMAIN PHOSPHATASE"/>
    <property type="match status" value="1"/>
</dbReference>
<evidence type="ECO:0000256" key="3">
    <source>
        <dbReference type="ARBA" id="ARBA00022801"/>
    </source>
</evidence>
<feature type="domain" description="FCP1 homology" evidence="7">
    <location>
        <begin position="116"/>
        <end position="189"/>
    </location>
</feature>
<evidence type="ECO:0000256" key="5">
    <source>
        <dbReference type="ARBA" id="ARBA00047761"/>
    </source>
</evidence>